<reference evidence="1" key="1">
    <citation type="submission" date="2021-01" db="EMBL/GenBank/DDBJ databases">
        <authorList>
            <person name="Li R."/>
            <person name="Bekaert M."/>
        </authorList>
    </citation>
    <scope>NUCLEOTIDE SEQUENCE</scope>
    <source>
        <strain evidence="1">Farmed</strain>
    </source>
</reference>
<dbReference type="Proteomes" id="UP000597762">
    <property type="component" value="Unassembled WGS sequence"/>
</dbReference>
<proteinExistence type="predicted"/>
<evidence type="ECO:0000313" key="2">
    <source>
        <dbReference type="Proteomes" id="UP000597762"/>
    </source>
</evidence>
<sequence length="2061" mass="227523">MLRVRIELTTSASLMMSSHTLYKYGALTDCATGALPAVHLHLSSDAYKHYFAVEKMLLVRIELTTSALLTTSSHTVYKYGVLTDCATGARFAYGALTDCATGTLLAVHLHLSSDAYKHYFGEEKMHRVRIELTTSAFLMMSSHTLYKYGALTDCATGALPAVHLHLSSDAYKHYFAVEKMLLVRIELTTSALLTTSSHTVYKYGVLTDCATGARFAVHLHLSSDAYKHYFGEENMLRLMIELTTSASLTMSSQSVYKYGALTDCATGTLLAVHLHLSSDAYKHYFGEEKMHRMRIELTTSASLMMSSHTLYKYGALTDCATGAILDKYGALTDCATGALLAVHLHLSSDAYKHYFGEEKMLRVRIGLTTFPFLTMSSHTVNKYGALTDCATGTLLAVHLHLSSDKYKHYFGEEKMLRVRIELTTSASLMMSSHTLYKYGALTDCATGALPAVHLHLSSDAYKHYFAVEKMLRVRIELTTSALLTTSSHTVYKYGVLTDCATGARFAYGALTVCATGALIAVHLHLSSDAYKHDFGEEKMLRVRIELTTFAFLTMSSHTVYKYGGLTDCATGALLAVHLHLSSDAYKHYFGEEKRHRVRNGVITSASLTMSSHSVYKYGALTDCATGALRAIHLHLSSNAYKHHFGEYGALTDCATRALLAVHLHLSSDAYKHYFGEENMLRVRIELTTSASLMMSSHTVYKYGALPDCATGALLAVHLHLSSDAYKHYFWEEMLRVRIELTTSASLMMSSHTLYKYGALSDCATGARLAYGALTDCATGEPLAVHLHLSSDAYKHYFGEEKMLRVRMELTTSASLMMSSHTVYKYGALPDCATGALLDVHLHLSSDAYKHYFWEEMLRVRIELTTSASLTLSSHTVNKYGALTDCATGALLAVHKHLSSDAYKQYFGEEKMLRVRIELTTSASLTMSSHSVYMYGALTDCATGAPLAYGALTDCATGALLAVHLHLSSDAYKHYFGEEKMLRVRIELTTSASLKMSSHTVCKYGALTDCAIRAPLAVHLHLSSDAYKHNFGEEKLLRVRIELTTSASLTMSSHSVYKYGELTDCATGAPLAVHLHLSSDAYKHYFGEEKMLGVRIELTTSASLKMSSHTVCKYGALSNCATGALLAVHLHLSSDAYKHYFGGENMLRVRIELTTSASLMMSSHTLYKYGALTDCATGAPLAVHLHLSSDAYKHYFGGENKLRVRIELTTSASLMMSSHTLYKYGALTDCATGARLAYGALTDCATGEPLAVHLHLSSDAYKHYFGEEKMLRVRIELTTSASLTMSSHTVLRRAIRLCYRSTHCRHLHLSSDAYKHYFGEEKMLRVRIELTTFASLTMSSHTVYKFGALTDCATGALLAIRLHLSSNAYKHHFGEEKMLRVRIELTIPASLMMSSHTLYKYGALTDCATGALLAVHLHLSSDAYKHYFGEEMLRVRIELTTSASLMMSSHTVYKYGALPDCATGALLAYGALSDCATGALLAVHLHLSSDAYKHYFGEENMLRVRIELTTSASLMMSSHTVYKYGALPDCATGALLAVHLHLSPDAYKHYFGEEMLRYGALSDCATGALLAVHLHLSSDAYKHYFGEEKMLRVRIELTTSASLMMSSHTLYKYGSLTDCATGALLAVHLHLSSDAYKHYFGEENMLRVRIELTTSASLMMSSHTDYKYGARPDCATGSLLAVHLHLSSDAYKHYFGEEMLRVRLELTTSASLTMSSHSVYKYGALTDCATGAPLAYGALTDCATGELLAIHLHLSSNAYKHHFGEEKMLRVRIELTTSASLKMSSHTVCKYGALTDCAIRAPLAVHLHLSSDAYKHNFGEEKMLRVRLELTTSASLTMSSHSVYKYGALTDCATGAPLAVHLHLSSDAYKHYFREEKISRVRIELTTFAFLTMSSHTVNKYGALTDCATGTLLAVHLHLSSDAYKHYFGEEKMHRVRIELTTSASFMMSSHTLYKYGALTNCATGAILAVHLHLSSDAYKHYFGEEMLRVRIELTTSASLMISSHTLYKYGALTDCATGALLAVHLHLSSDAYKHYFGKKNAPGEDRTHNLRIPYDVVSYSL</sequence>
<gene>
    <name evidence="1" type="ORF">SPHA_59038</name>
</gene>
<evidence type="ECO:0000313" key="1">
    <source>
        <dbReference type="EMBL" id="CAE1306880.1"/>
    </source>
</evidence>
<comment type="caution">
    <text evidence="1">The sequence shown here is derived from an EMBL/GenBank/DDBJ whole genome shotgun (WGS) entry which is preliminary data.</text>
</comment>
<accession>A0A812DLS1</accession>
<protein>
    <submittedName>
        <fullName evidence="1">Uncharacterized protein</fullName>
    </submittedName>
</protein>
<name>A0A812DLS1_ACAPH</name>
<organism evidence="1 2">
    <name type="scientific">Acanthosepion pharaonis</name>
    <name type="common">Pharaoh cuttlefish</name>
    <name type="synonym">Sepia pharaonis</name>
    <dbReference type="NCBI Taxonomy" id="158019"/>
    <lineage>
        <taxon>Eukaryota</taxon>
        <taxon>Metazoa</taxon>
        <taxon>Spiralia</taxon>
        <taxon>Lophotrochozoa</taxon>
        <taxon>Mollusca</taxon>
        <taxon>Cephalopoda</taxon>
        <taxon>Coleoidea</taxon>
        <taxon>Decapodiformes</taxon>
        <taxon>Sepiida</taxon>
        <taxon>Sepiina</taxon>
        <taxon>Sepiidae</taxon>
        <taxon>Acanthosepion</taxon>
    </lineage>
</organism>
<keyword evidence="2" id="KW-1185">Reference proteome</keyword>
<dbReference type="EMBL" id="CAHIKZ030004081">
    <property type="protein sequence ID" value="CAE1306880.1"/>
    <property type="molecule type" value="Genomic_DNA"/>
</dbReference>